<sequence length="101" mass="11767">MRLCMPHHYITSHHIKYMLQPNNCALLCSTILSRGRYVPHMMDNVIIVFVPYIHKHPIRLRLTQPKKLNTKPADHTLFTLHNTAAEFIQHTATTERANSEP</sequence>
<organism evidence="1">
    <name type="scientific">Opuntia streptacantha</name>
    <name type="common">Prickly pear cactus</name>
    <name type="synonym">Opuntia cardona</name>
    <dbReference type="NCBI Taxonomy" id="393608"/>
    <lineage>
        <taxon>Eukaryota</taxon>
        <taxon>Viridiplantae</taxon>
        <taxon>Streptophyta</taxon>
        <taxon>Embryophyta</taxon>
        <taxon>Tracheophyta</taxon>
        <taxon>Spermatophyta</taxon>
        <taxon>Magnoliopsida</taxon>
        <taxon>eudicotyledons</taxon>
        <taxon>Gunneridae</taxon>
        <taxon>Pentapetalae</taxon>
        <taxon>Caryophyllales</taxon>
        <taxon>Cactineae</taxon>
        <taxon>Cactaceae</taxon>
        <taxon>Opuntioideae</taxon>
        <taxon>Opuntia</taxon>
    </lineage>
</organism>
<reference evidence="1" key="1">
    <citation type="journal article" date="2013" name="J. Plant Res.">
        <title>Effect of fungi and light on seed germination of three Opuntia species from semiarid lands of central Mexico.</title>
        <authorList>
            <person name="Delgado-Sanchez P."/>
            <person name="Jimenez-Bremont J.F."/>
            <person name="Guerrero-Gonzalez Mde L."/>
            <person name="Flores J."/>
        </authorList>
    </citation>
    <scope>NUCLEOTIDE SEQUENCE</scope>
    <source>
        <tissue evidence="1">Cladode</tissue>
    </source>
</reference>
<evidence type="ECO:0000313" key="1">
    <source>
        <dbReference type="EMBL" id="MBA4637772.1"/>
    </source>
</evidence>
<accession>A0A7C8Z9J9</accession>
<proteinExistence type="predicted"/>
<name>A0A7C8Z9J9_OPUST</name>
<reference evidence="1" key="2">
    <citation type="submission" date="2020-07" db="EMBL/GenBank/DDBJ databases">
        <authorList>
            <person name="Vera ALvarez R."/>
            <person name="Arias-Moreno D.M."/>
            <person name="Jimenez-Jacinto V."/>
            <person name="Jimenez-Bremont J.F."/>
            <person name="Swaminathan K."/>
            <person name="Moose S.P."/>
            <person name="Guerrero-Gonzalez M.L."/>
            <person name="Marino-Ramirez L."/>
            <person name="Landsman D."/>
            <person name="Rodriguez-Kessler M."/>
            <person name="Delgado-Sanchez P."/>
        </authorList>
    </citation>
    <scope>NUCLEOTIDE SEQUENCE</scope>
    <source>
        <tissue evidence="1">Cladode</tissue>
    </source>
</reference>
<dbReference type="EMBL" id="GISG01106911">
    <property type="protein sequence ID" value="MBA4637772.1"/>
    <property type="molecule type" value="Transcribed_RNA"/>
</dbReference>
<protein>
    <submittedName>
        <fullName evidence="1">Uncharacterized protein</fullName>
    </submittedName>
</protein>
<dbReference type="AlphaFoldDB" id="A0A7C8Z9J9"/>